<keyword evidence="3" id="KW-1185">Reference proteome</keyword>
<comment type="caution">
    <text evidence="2">The sequence shown here is derived from an EMBL/GenBank/DDBJ whole genome shotgun (WGS) entry which is preliminary data.</text>
</comment>
<sequence>MKTLDGVQILLKSGYGLCHISNFSDELKQALKNHLTRICHGETHSRSGYAMYRYKPTVEAFLERYEKKPAKTQKGMIGEFLSHIIINELLDNFETASPFFNLEEKSIKKGFDLLLYSTSDHKVWITEVKSGELRKGKDVNETSQLLLSTAYNDLKTRLNENEINHWANAMNAASIAISQHRNYKDVVLDLLAIEGEKTSEKKSTSTDNYVFFISSLFHDIKFKTIEKTVMDFQKSMVEKAEFADVFCFSIQKSTLNKVVDFLIEESKK</sequence>
<proteinExistence type="predicted"/>
<dbReference type="Proteomes" id="UP001313132">
    <property type="component" value="Unassembled WGS sequence"/>
</dbReference>
<name>A0ABU8K232_9GAMM</name>
<gene>
    <name evidence="2" type="ORF">WCT63_17090</name>
</gene>
<feature type="domain" description="Anti-bacteriophage protein A/HamA C-terminal" evidence="1">
    <location>
        <begin position="22"/>
        <end position="264"/>
    </location>
</feature>
<dbReference type="InterPro" id="IPR014976">
    <property type="entry name" value="AbpA_HamA_C"/>
</dbReference>
<evidence type="ECO:0000259" key="1">
    <source>
        <dbReference type="Pfam" id="PF08878"/>
    </source>
</evidence>
<dbReference type="Pfam" id="PF08878">
    <property type="entry name" value="HamA"/>
    <property type="match status" value="1"/>
</dbReference>
<evidence type="ECO:0000313" key="2">
    <source>
        <dbReference type="EMBL" id="MEI7104165.1"/>
    </source>
</evidence>
<accession>A0ABU8K232</accession>
<dbReference type="EMBL" id="JBBBON010000019">
    <property type="protein sequence ID" value="MEI7104165.1"/>
    <property type="molecule type" value="Genomic_DNA"/>
</dbReference>
<evidence type="ECO:0000313" key="3">
    <source>
        <dbReference type="Proteomes" id="UP001313132"/>
    </source>
</evidence>
<protein>
    <recommendedName>
        <fullName evidence="1">Anti-bacteriophage protein A/HamA C-terminal domain-containing protein</fullName>
    </recommendedName>
</protein>
<reference evidence="2 3" key="1">
    <citation type="submission" date="2024-03" db="EMBL/GenBank/DDBJ databases">
        <title>Analysis of soft rot Pectobacteriaceae population diversity in US potato growing regions between 2016 and 2022.</title>
        <authorList>
            <person name="Ma X."/>
            <person name="Zhang X."/>
            <person name="Stodghill P."/>
            <person name="Rioux R."/>
            <person name="Babler B."/>
            <person name="Shrestha S."/>
            <person name="Babler B."/>
            <person name="Rivedal H."/>
            <person name="Frost K."/>
            <person name="Hao J."/>
            <person name="Secor G."/>
            <person name="Swingle B."/>
        </authorList>
    </citation>
    <scope>NUCLEOTIDE SEQUENCE [LARGE SCALE GENOMIC DNA]</scope>
    <source>
        <strain evidence="2 3">UMSS2</strain>
    </source>
</reference>
<organism evidence="2 3">
    <name type="scientific">Pectobacterium versatile</name>
    <dbReference type="NCBI Taxonomy" id="2488639"/>
    <lineage>
        <taxon>Bacteria</taxon>
        <taxon>Pseudomonadati</taxon>
        <taxon>Pseudomonadota</taxon>
        <taxon>Gammaproteobacteria</taxon>
        <taxon>Enterobacterales</taxon>
        <taxon>Pectobacteriaceae</taxon>
        <taxon>Pectobacterium</taxon>
    </lineage>
</organism>
<dbReference type="RefSeq" id="WP_064387424.1">
    <property type="nucleotide sequence ID" value="NZ_JBBBOM010000094.1"/>
</dbReference>